<accession>A0AC35GCA4</accession>
<sequence length="87" mass="10398">MKRKHPDDSTEDVASRRRQDPYLEQLKASCLASADVPHVYLRKKMDGFSKKYLIRPSLWDLRIKCELMPYNRYVELTKRALSDFYSK</sequence>
<reference evidence="2" key="1">
    <citation type="submission" date="2022-11" db="UniProtKB">
        <authorList>
            <consortium name="WormBaseParasite"/>
        </authorList>
    </citation>
    <scope>IDENTIFICATION</scope>
</reference>
<dbReference type="Proteomes" id="UP000887580">
    <property type="component" value="Unplaced"/>
</dbReference>
<protein>
    <submittedName>
        <fullName evidence="2">Uncharacterized protein</fullName>
    </submittedName>
</protein>
<evidence type="ECO:0000313" key="1">
    <source>
        <dbReference type="Proteomes" id="UP000887580"/>
    </source>
</evidence>
<proteinExistence type="predicted"/>
<dbReference type="WBParaSite" id="PS1159_v2.g3831.t1">
    <property type="protein sequence ID" value="PS1159_v2.g3831.t1"/>
    <property type="gene ID" value="PS1159_v2.g3831"/>
</dbReference>
<evidence type="ECO:0000313" key="2">
    <source>
        <dbReference type="WBParaSite" id="PS1159_v2.g3831.t1"/>
    </source>
</evidence>
<organism evidence="1 2">
    <name type="scientific">Panagrolaimus sp. PS1159</name>
    <dbReference type="NCBI Taxonomy" id="55785"/>
    <lineage>
        <taxon>Eukaryota</taxon>
        <taxon>Metazoa</taxon>
        <taxon>Ecdysozoa</taxon>
        <taxon>Nematoda</taxon>
        <taxon>Chromadorea</taxon>
        <taxon>Rhabditida</taxon>
        <taxon>Tylenchina</taxon>
        <taxon>Panagrolaimomorpha</taxon>
        <taxon>Panagrolaimoidea</taxon>
        <taxon>Panagrolaimidae</taxon>
        <taxon>Panagrolaimus</taxon>
    </lineage>
</organism>
<name>A0AC35GCA4_9BILA</name>